<dbReference type="PANTHER" id="PTHR45033:SF2">
    <property type="entry name" value="ZINC-TYPE ALCOHOL DEHYDROGENASE-LIKE PROTEIN C1773.06C"/>
    <property type="match status" value="1"/>
</dbReference>
<dbReference type="Gene3D" id="3.40.50.720">
    <property type="entry name" value="NAD(P)-binding Rossmann-like Domain"/>
    <property type="match status" value="1"/>
</dbReference>
<proteinExistence type="predicted"/>
<dbReference type="SUPFAM" id="SSF50129">
    <property type="entry name" value="GroES-like"/>
    <property type="match status" value="1"/>
</dbReference>
<gene>
    <name evidence="2" type="ORF">PSALAMII_LOCUS10163</name>
</gene>
<dbReference type="GO" id="GO:0016491">
    <property type="term" value="F:oxidoreductase activity"/>
    <property type="evidence" value="ECO:0007669"/>
    <property type="project" value="InterPro"/>
</dbReference>
<dbReference type="InterPro" id="IPR052711">
    <property type="entry name" value="Zinc_ADH-like"/>
</dbReference>
<comment type="caution">
    <text evidence="2">The sequence shown here is derived from an EMBL/GenBank/DDBJ whole genome shotgun (WGS) entry which is preliminary data.</text>
</comment>
<dbReference type="InterPro" id="IPR036291">
    <property type="entry name" value="NAD(P)-bd_dom_sf"/>
</dbReference>
<sequence length="360" mass="38728">MSSNTPSQTSGWQLVGSCHGDGASALRWSTELPLRQLGPTDVLVEFHAWSLNFPDVSIADGTFPWVKDNKDTLIPGSDGAGTVIAVGSLVDQVQIEENVLPLYYPRFLAGPGPSYEQMQFSPGSASNASGTFRKMAVFDQAHVIAMPSTLRFEEAATLPCSALTAWNALHGIRPLEAGECVLVQGTGGVSLFAVLFALAAGAIVIATTSSEEKAARLRQMGVHHVINYKTNPDWGMIAKTLSPGGLGCHRVIEVGGQQTIENSFHCIARGGEIDIIGFLSGQDKDDSEFTFLEPLLRACTVRGIEVGSREQFEEMSRAIVEHNIKPVIDVRGFALTDLKEAYRAVSNQSHFGKLVLTDVI</sequence>
<evidence type="ECO:0000313" key="2">
    <source>
        <dbReference type="EMBL" id="CAG8425139.1"/>
    </source>
</evidence>
<dbReference type="InterPro" id="IPR020843">
    <property type="entry name" value="ER"/>
</dbReference>
<dbReference type="Pfam" id="PF00107">
    <property type="entry name" value="ADH_zinc_N"/>
    <property type="match status" value="1"/>
</dbReference>
<evidence type="ECO:0000313" key="3">
    <source>
        <dbReference type="Proteomes" id="UP001152592"/>
    </source>
</evidence>
<evidence type="ECO:0000259" key="1">
    <source>
        <dbReference type="SMART" id="SM00829"/>
    </source>
</evidence>
<dbReference type="InterPro" id="IPR013154">
    <property type="entry name" value="ADH-like_N"/>
</dbReference>
<dbReference type="CDD" id="cd08276">
    <property type="entry name" value="MDR7"/>
    <property type="match status" value="1"/>
</dbReference>
<reference evidence="2" key="1">
    <citation type="submission" date="2021-07" db="EMBL/GenBank/DDBJ databases">
        <authorList>
            <person name="Branca A.L. A."/>
        </authorList>
    </citation>
    <scope>NUCLEOTIDE SEQUENCE</scope>
</reference>
<dbReference type="OrthoDB" id="8864979at2759"/>
<dbReference type="SUPFAM" id="SSF51735">
    <property type="entry name" value="NAD(P)-binding Rossmann-fold domains"/>
    <property type="match status" value="1"/>
</dbReference>
<dbReference type="Pfam" id="PF08240">
    <property type="entry name" value="ADH_N"/>
    <property type="match status" value="1"/>
</dbReference>
<dbReference type="SMART" id="SM00829">
    <property type="entry name" value="PKS_ER"/>
    <property type="match status" value="1"/>
</dbReference>
<protein>
    <recommendedName>
        <fullName evidence="1">Enoyl reductase (ER) domain-containing protein</fullName>
    </recommendedName>
</protein>
<name>A0A9W4JVW2_9EURO</name>
<dbReference type="Proteomes" id="UP001152592">
    <property type="component" value="Unassembled WGS sequence"/>
</dbReference>
<dbReference type="AlphaFoldDB" id="A0A9W4JVW2"/>
<organism evidence="2 3">
    <name type="scientific">Penicillium salamii</name>
    <dbReference type="NCBI Taxonomy" id="1612424"/>
    <lineage>
        <taxon>Eukaryota</taxon>
        <taxon>Fungi</taxon>
        <taxon>Dikarya</taxon>
        <taxon>Ascomycota</taxon>
        <taxon>Pezizomycotina</taxon>
        <taxon>Eurotiomycetes</taxon>
        <taxon>Eurotiomycetidae</taxon>
        <taxon>Eurotiales</taxon>
        <taxon>Aspergillaceae</taxon>
        <taxon>Penicillium</taxon>
    </lineage>
</organism>
<accession>A0A9W4JVW2</accession>
<dbReference type="InterPro" id="IPR011032">
    <property type="entry name" value="GroES-like_sf"/>
</dbReference>
<dbReference type="EMBL" id="CAJVPD010000290">
    <property type="protein sequence ID" value="CAG8425139.1"/>
    <property type="molecule type" value="Genomic_DNA"/>
</dbReference>
<feature type="domain" description="Enoyl reductase (ER)" evidence="1">
    <location>
        <begin position="22"/>
        <end position="356"/>
    </location>
</feature>
<dbReference type="InterPro" id="IPR013149">
    <property type="entry name" value="ADH-like_C"/>
</dbReference>
<dbReference type="PANTHER" id="PTHR45033">
    <property type="match status" value="1"/>
</dbReference>
<dbReference type="Gene3D" id="3.90.180.10">
    <property type="entry name" value="Medium-chain alcohol dehydrogenases, catalytic domain"/>
    <property type="match status" value="1"/>
</dbReference>